<feature type="region of interest" description="Disordered" evidence="1">
    <location>
        <begin position="42"/>
        <end position="79"/>
    </location>
</feature>
<dbReference type="EMBL" id="KI394313">
    <property type="protein sequence ID" value="ERN04044.1"/>
    <property type="molecule type" value="Genomic_DNA"/>
</dbReference>
<feature type="compositionally biased region" description="Polar residues" evidence="1">
    <location>
        <begin position="62"/>
        <end position="71"/>
    </location>
</feature>
<dbReference type="PANTHER" id="PTHR34542:SF1">
    <property type="entry name" value="OS08G0359900 PROTEIN"/>
    <property type="match status" value="1"/>
</dbReference>
<reference evidence="3" key="1">
    <citation type="journal article" date="2013" name="Science">
        <title>The Amborella genome and the evolution of flowering plants.</title>
        <authorList>
            <consortium name="Amborella Genome Project"/>
        </authorList>
    </citation>
    <scope>NUCLEOTIDE SEQUENCE [LARGE SCALE GENOMIC DNA]</scope>
</reference>
<proteinExistence type="predicted"/>
<evidence type="ECO:0000313" key="2">
    <source>
        <dbReference type="EMBL" id="ERN04044.1"/>
    </source>
</evidence>
<dbReference type="PANTHER" id="PTHR34542">
    <property type="entry name" value="OS08G0359900 PROTEIN"/>
    <property type="match status" value="1"/>
</dbReference>
<dbReference type="KEGG" id="atr:18432197"/>
<evidence type="ECO:0000313" key="3">
    <source>
        <dbReference type="Proteomes" id="UP000017836"/>
    </source>
</evidence>
<sequence>MATLTKFKILATQCAIAASPSRSPNPTIAPSKKTLRKLIKEKCKSSNGRLLRRGSRPRSPSISDSMPQNDSSRQKHGENAAILSRKLKDLFVSSPPICERKTEERASELALNQGSFSSPIFQLPINQAAMGRGSAPRGLPRIGSATRLRLLRRAWRPVLVSIPE</sequence>
<organism evidence="2 3">
    <name type="scientific">Amborella trichopoda</name>
    <dbReference type="NCBI Taxonomy" id="13333"/>
    <lineage>
        <taxon>Eukaryota</taxon>
        <taxon>Viridiplantae</taxon>
        <taxon>Streptophyta</taxon>
        <taxon>Embryophyta</taxon>
        <taxon>Tracheophyta</taxon>
        <taxon>Spermatophyta</taxon>
        <taxon>Magnoliopsida</taxon>
        <taxon>Amborellales</taxon>
        <taxon>Amborellaceae</taxon>
        <taxon>Amborella</taxon>
    </lineage>
</organism>
<dbReference type="HOGENOM" id="CLU_139977_0_0_1"/>
<dbReference type="OMA" id="TRRGCSC"/>
<evidence type="ECO:0000256" key="1">
    <source>
        <dbReference type="SAM" id="MobiDB-lite"/>
    </source>
</evidence>
<name>W1P8N9_AMBTC</name>
<keyword evidence="3" id="KW-1185">Reference proteome</keyword>
<protein>
    <submittedName>
        <fullName evidence="2">Uncharacterized protein</fullName>
    </submittedName>
</protein>
<dbReference type="OrthoDB" id="785441at2759"/>
<dbReference type="Proteomes" id="UP000017836">
    <property type="component" value="Unassembled WGS sequence"/>
</dbReference>
<accession>W1P8N9</accession>
<dbReference type="AlphaFoldDB" id="W1P8N9"/>
<dbReference type="Gramene" id="ERN04044">
    <property type="protein sequence ID" value="ERN04044"/>
    <property type="gene ID" value="AMTR_s00079p00188510"/>
</dbReference>
<gene>
    <name evidence="2" type="ORF">AMTR_s00079p00188510</name>
</gene>